<keyword evidence="2" id="KW-1185">Reference proteome</keyword>
<evidence type="ECO:0000313" key="1">
    <source>
        <dbReference type="EMBL" id="KAF7234366.1"/>
    </source>
</evidence>
<comment type="caution">
    <text evidence="1">The sequence shown here is derived from an EMBL/GenBank/DDBJ whole genome shotgun (WGS) entry which is preliminary data.</text>
</comment>
<reference evidence="1" key="1">
    <citation type="submission" date="2019-07" db="EMBL/GenBank/DDBJ databases">
        <title>Annotation for the trematode Paragonimus miyazaki's.</title>
        <authorList>
            <person name="Choi Y.-J."/>
        </authorList>
    </citation>
    <scope>NUCLEOTIDE SEQUENCE</scope>
    <source>
        <strain evidence="1">Japan</strain>
    </source>
</reference>
<name>A0A8S9YDF9_9TREM</name>
<gene>
    <name evidence="1" type="ORF">EG68_12111</name>
</gene>
<dbReference type="Proteomes" id="UP000822476">
    <property type="component" value="Unassembled WGS sequence"/>
</dbReference>
<evidence type="ECO:0000313" key="2">
    <source>
        <dbReference type="Proteomes" id="UP000822476"/>
    </source>
</evidence>
<organism evidence="1 2">
    <name type="scientific">Paragonimus skrjabini miyazakii</name>
    <dbReference type="NCBI Taxonomy" id="59628"/>
    <lineage>
        <taxon>Eukaryota</taxon>
        <taxon>Metazoa</taxon>
        <taxon>Spiralia</taxon>
        <taxon>Lophotrochozoa</taxon>
        <taxon>Platyhelminthes</taxon>
        <taxon>Trematoda</taxon>
        <taxon>Digenea</taxon>
        <taxon>Plagiorchiida</taxon>
        <taxon>Troglotremata</taxon>
        <taxon>Troglotrematidae</taxon>
        <taxon>Paragonimus</taxon>
    </lineage>
</organism>
<dbReference type="EMBL" id="JTDE01010056">
    <property type="protein sequence ID" value="KAF7234366.1"/>
    <property type="molecule type" value="Genomic_DNA"/>
</dbReference>
<dbReference type="OrthoDB" id="6278526at2759"/>
<proteinExistence type="predicted"/>
<accession>A0A8S9YDF9</accession>
<dbReference type="AlphaFoldDB" id="A0A8S9YDF9"/>
<protein>
    <submittedName>
        <fullName evidence="1">Uncharacterized protein</fullName>
    </submittedName>
</protein>
<sequence length="182" mass="20369">MSTPKKKPFSVDIDNSPPPPPLTCMATTSISPSPQTNVAIFCNSPVASSSIVRSPVKAHFVDTNAMFVAINEKMDLLHEDFQKVVHSNVRMREELHSMRLEVNALRFTLAENPAKLSDDFPVQFPLNSVEDVQILNKQLEDRGLYLKLVTEVNGNERIFRRIMLSKLVGGQWAIAPGTLWIP</sequence>